<dbReference type="Proteomes" id="UP000023152">
    <property type="component" value="Unassembled WGS sequence"/>
</dbReference>
<accession>X6MC62</accession>
<proteinExistence type="predicted"/>
<dbReference type="EMBL" id="ASPP01023319">
    <property type="protein sequence ID" value="ETO10635.1"/>
    <property type="molecule type" value="Genomic_DNA"/>
</dbReference>
<gene>
    <name evidence="1" type="ORF">RFI_26742</name>
</gene>
<comment type="caution">
    <text evidence="1">The sequence shown here is derived from an EMBL/GenBank/DDBJ whole genome shotgun (WGS) entry which is preliminary data.</text>
</comment>
<dbReference type="AlphaFoldDB" id="X6MC62"/>
<name>X6MC62_RETFI</name>
<evidence type="ECO:0008006" key="3">
    <source>
        <dbReference type="Google" id="ProtNLM"/>
    </source>
</evidence>
<organism evidence="1 2">
    <name type="scientific">Reticulomyxa filosa</name>
    <dbReference type="NCBI Taxonomy" id="46433"/>
    <lineage>
        <taxon>Eukaryota</taxon>
        <taxon>Sar</taxon>
        <taxon>Rhizaria</taxon>
        <taxon>Retaria</taxon>
        <taxon>Foraminifera</taxon>
        <taxon>Monothalamids</taxon>
        <taxon>Reticulomyxidae</taxon>
        <taxon>Reticulomyxa</taxon>
    </lineage>
</organism>
<protein>
    <recommendedName>
        <fullName evidence="3">TRAF-type domain-containing protein</fullName>
    </recommendedName>
</protein>
<evidence type="ECO:0000313" key="1">
    <source>
        <dbReference type="EMBL" id="ETO10635.1"/>
    </source>
</evidence>
<dbReference type="SUPFAM" id="SSF49599">
    <property type="entry name" value="TRAF domain-like"/>
    <property type="match status" value="1"/>
</dbReference>
<evidence type="ECO:0000313" key="2">
    <source>
        <dbReference type="Proteomes" id="UP000023152"/>
    </source>
</evidence>
<keyword evidence="2" id="KW-1185">Reference proteome</keyword>
<reference evidence="1 2" key="1">
    <citation type="journal article" date="2013" name="Curr. Biol.">
        <title>The Genome of the Foraminiferan Reticulomyxa filosa.</title>
        <authorList>
            <person name="Glockner G."/>
            <person name="Hulsmann N."/>
            <person name="Schleicher M."/>
            <person name="Noegel A.A."/>
            <person name="Eichinger L."/>
            <person name="Gallinger C."/>
            <person name="Pawlowski J."/>
            <person name="Sierra R."/>
            <person name="Euteneuer U."/>
            <person name="Pillet L."/>
            <person name="Moustafa A."/>
            <person name="Platzer M."/>
            <person name="Groth M."/>
            <person name="Szafranski K."/>
            <person name="Schliwa M."/>
        </authorList>
    </citation>
    <scope>NUCLEOTIDE SEQUENCE [LARGE SCALE GENOMIC DNA]</scope>
</reference>
<sequence>MNVLNDLFLLCKKLEKDFLIEIQFKTFLMFQLFFNNKNKNTKQVNEESAKDEIGFYCPVNKNILNILFIRFANSTMDVECQQHSNMDEASIAEENCLKLFLDKTIILVQFNYIIAVSIQETMSCKTLHKTEAEGETFGLIKCDFQRKLKDLNAHLINECPLNLINCCFKQFGCDHTCFNHNLNKHLITNMKLHFHQDVIYSSSNDKIIRFWYFKHNKQLQ</sequence>